<evidence type="ECO:0000313" key="6">
    <source>
        <dbReference type="EMBL" id="KAG0485366.1"/>
    </source>
</evidence>
<evidence type="ECO:0000256" key="2">
    <source>
        <dbReference type="ARBA" id="ARBA00022741"/>
    </source>
</evidence>
<dbReference type="InterPro" id="IPR013765">
    <property type="entry name" value="DNA_recomb/repair_RecA"/>
</dbReference>
<dbReference type="Proteomes" id="UP000636800">
    <property type="component" value="Unassembled WGS sequence"/>
</dbReference>
<evidence type="ECO:0000256" key="4">
    <source>
        <dbReference type="ARBA" id="ARBA00023172"/>
    </source>
</evidence>
<dbReference type="EMBL" id="JADCNL010000004">
    <property type="protein sequence ID" value="KAG0485366.1"/>
    <property type="molecule type" value="Genomic_DNA"/>
</dbReference>
<gene>
    <name evidence="6" type="ORF">HPP92_009445</name>
</gene>
<dbReference type="PANTHER" id="PTHR45900:SF6">
    <property type="entry name" value="DNA REPAIR PROTEIN RECA HOMOLOG 3, MITOCHONDRIAL-RELATED"/>
    <property type="match status" value="1"/>
</dbReference>
<keyword evidence="3" id="KW-0067">ATP-binding</keyword>
<dbReference type="InterPro" id="IPR027417">
    <property type="entry name" value="P-loop_NTPase"/>
</dbReference>
<dbReference type="GO" id="GO:0006281">
    <property type="term" value="P:DNA repair"/>
    <property type="evidence" value="ECO:0007669"/>
    <property type="project" value="InterPro"/>
</dbReference>
<evidence type="ECO:0000256" key="1">
    <source>
        <dbReference type="ARBA" id="ARBA00009391"/>
    </source>
</evidence>
<dbReference type="AlphaFoldDB" id="A0A835V6Z0"/>
<dbReference type="GO" id="GO:0005524">
    <property type="term" value="F:ATP binding"/>
    <property type="evidence" value="ECO:0007669"/>
    <property type="project" value="UniProtKB-KW"/>
</dbReference>
<dbReference type="GO" id="GO:0003697">
    <property type="term" value="F:single-stranded DNA binding"/>
    <property type="evidence" value="ECO:0007669"/>
    <property type="project" value="InterPro"/>
</dbReference>
<dbReference type="Gene3D" id="3.40.50.300">
    <property type="entry name" value="P-loop containing nucleotide triphosphate hydrolases"/>
    <property type="match status" value="1"/>
</dbReference>
<dbReference type="OrthoDB" id="3700at2759"/>
<proteinExistence type="inferred from homology"/>
<name>A0A835V6Z0_VANPL</name>
<dbReference type="GO" id="GO:0006310">
    <property type="term" value="P:DNA recombination"/>
    <property type="evidence" value="ECO:0007669"/>
    <property type="project" value="UniProtKB-KW"/>
</dbReference>
<dbReference type="Pfam" id="PF00154">
    <property type="entry name" value="RecA_N"/>
    <property type="match status" value="1"/>
</dbReference>
<evidence type="ECO:0000259" key="5">
    <source>
        <dbReference type="Pfam" id="PF00154"/>
    </source>
</evidence>
<reference evidence="6 7" key="1">
    <citation type="journal article" date="2020" name="Nat. Food">
        <title>A phased Vanilla planifolia genome enables genetic improvement of flavour and production.</title>
        <authorList>
            <person name="Hasing T."/>
            <person name="Tang H."/>
            <person name="Brym M."/>
            <person name="Khazi F."/>
            <person name="Huang T."/>
            <person name="Chambers A.H."/>
        </authorList>
    </citation>
    <scope>NUCLEOTIDE SEQUENCE [LARGE SCALE GENOMIC DNA]</scope>
    <source>
        <tissue evidence="6">Leaf</tissue>
    </source>
</reference>
<evidence type="ECO:0000256" key="3">
    <source>
        <dbReference type="ARBA" id="ARBA00022840"/>
    </source>
</evidence>
<keyword evidence="7" id="KW-1185">Reference proteome</keyword>
<dbReference type="PANTHER" id="PTHR45900">
    <property type="entry name" value="RECA"/>
    <property type="match status" value="1"/>
</dbReference>
<accession>A0A835V6Z0</accession>
<feature type="domain" description="RecA-like N-terminal" evidence="5">
    <location>
        <begin position="54"/>
        <end position="86"/>
    </location>
</feature>
<dbReference type="InterPro" id="IPR035979">
    <property type="entry name" value="RBD_domain_sf"/>
</dbReference>
<organism evidence="6 7">
    <name type="scientific">Vanilla planifolia</name>
    <name type="common">Vanilla</name>
    <dbReference type="NCBI Taxonomy" id="51239"/>
    <lineage>
        <taxon>Eukaryota</taxon>
        <taxon>Viridiplantae</taxon>
        <taxon>Streptophyta</taxon>
        <taxon>Embryophyta</taxon>
        <taxon>Tracheophyta</taxon>
        <taxon>Spermatophyta</taxon>
        <taxon>Magnoliopsida</taxon>
        <taxon>Liliopsida</taxon>
        <taxon>Asparagales</taxon>
        <taxon>Orchidaceae</taxon>
        <taxon>Vanilloideae</taxon>
        <taxon>Vanilleae</taxon>
        <taxon>Vanilla</taxon>
    </lineage>
</organism>
<dbReference type="SUPFAM" id="SSF54928">
    <property type="entry name" value="RNA-binding domain, RBD"/>
    <property type="match status" value="1"/>
</dbReference>
<keyword evidence="4" id="KW-0233">DNA recombination</keyword>
<protein>
    <recommendedName>
        <fullName evidence="5">RecA-like N-terminal domain-containing protein</fullName>
    </recommendedName>
</protein>
<sequence>MGDAHMALQVRAKLSMFGGFGGPTKVTSGSNVLKFYTLVLLNIKTIGLVKKVEEGWVVEIYGQEASRKTTLALHVIIESQKTGAFSKALKLNGYDFGGYTITVEEARPKADINKGGGRDGGWSGDGGGVRDGGWSAAEVVVEMVVRGGVAAGTPAKHLVKV</sequence>
<comment type="caution">
    <text evidence="6">The sequence shown here is derived from an EMBL/GenBank/DDBJ whole genome shotgun (WGS) entry which is preliminary data.</text>
</comment>
<comment type="similarity">
    <text evidence="1">Belongs to the RecA family.</text>
</comment>
<evidence type="ECO:0000313" key="7">
    <source>
        <dbReference type="Proteomes" id="UP000636800"/>
    </source>
</evidence>
<keyword evidence="2" id="KW-0547">Nucleotide-binding</keyword>
<dbReference type="InterPro" id="IPR049428">
    <property type="entry name" value="RecA-like_N"/>
</dbReference>